<dbReference type="InterPro" id="IPR012337">
    <property type="entry name" value="RNaseH-like_sf"/>
</dbReference>
<name>A0A151TMW6_CAJCA</name>
<sequence length="213" mass="24522">CSTMLDGWTDENRTLINFLVNCPTGSMFVKSVDASSYMETREKLFELLDKFVEEVGERKVVQVVTHNGSNYASAAEWWRNYGSHIPYLQKTSIEMLNLTCSSSGCERNWSILEHVNSFYNKSKLEHQRLQDLVCIKYNQALKERIENNDVTDLIALKDVDENNEWLLGEMANKDEEVVHNDEEVVQEYELELGDDFTWGAMATAIKIGEPLHT</sequence>
<dbReference type="GO" id="GO:0046983">
    <property type="term" value="F:protein dimerization activity"/>
    <property type="evidence" value="ECO:0007669"/>
    <property type="project" value="InterPro"/>
</dbReference>
<feature type="domain" description="DUF659" evidence="1">
    <location>
        <begin position="1"/>
        <end position="76"/>
    </location>
</feature>
<reference evidence="2 3" key="1">
    <citation type="journal article" date="2012" name="Nat. Biotechnol.">
        <title>Draft genome sequence of pigeonpea (Cajanus cajan), an orphan legume crop of resource-poor farmers.</title>
        <authorList>
            <person name="Varshney R.K."/>
            <person name="Chen W."/>
            <person name="Li Y."/>
            <person name="Bharti A.K."/>
            <person name="Saxena R.K."/>
            <person name="Schlueter J.A."/>
            <person name="Donoghue M.T."/>
            <person name="Azam S."/>
            <person name="Fan G."/>
            <person name="Whaley A.M."/>
            <person name="Farmer A.D."/>
            <person name="Sheridan J."/>
            <person name="Iwata A."/>
            <person name="Tuteja R."/>
            <person name="Penmetsa R.V."/>
            <person name="Wu W."/>
            <person name="Upadhyaya H.D."/>
            <person name="Yang S.P."/>
            <person name="Shah T."/>
            <person name="Saxena K.B."/>
            <person name="Michael T."/>
            <person name="McCombie W.R."/>
            <person name="Yang B."/>
            <person name="Zhang G."/>
            <person name="Yang H."/>
            <person name="Wang J."/>
            <person name="Spillane C."/>
            <person name="Cook D.R."/>
            <person name="May G.D."/>
            <person name="Xu X."/>
            <person name="Jackson S.A."/>
        </authorList>
    </citation>
    <scope>NUCLEOTIDE SEQUENCE [LARGE SCALE GENOMIC DNA]</scope>
    <source>
        <strain evidence="3">cv. Asha</strain>
    </source>
</reference>
<evidence type="ECO:0000259" key="1">
    <source>
        <dbReference type="Pfam" id="PF04937"/>
    </source>
</evidence>
<dbReference type="Pfam" id="PF04937">
    <property type="entry name" value="DUF659"/>
    <property type="match status" value="1"/>
</dbReference>
<dbReference type="InterPro" id="IPR007021">
    <property type="entry name" value="DUF659"/>
</dbReference>
<evidence type="ECO:0000313" key="3">
    <source>
        <dbReference type="Proteomes" id="UP000075243"/>
    </source>
</evidence>
<feature type="non-terminal residue" evidence="2">
    <location>
        <position position="1"/>
    </location>
</feature>
<keyword evidence="3" id="KW-1185">Reference proteome</keyword>
<dbReference type="Gramene" id="C.cajan_21358.t">
    <property type="protein sequence ID" value="C.cajan_21358.t"/>
    <property type="gene ID" value="C.cajan_21358"/>
</dbReference>
<proteinExistence type="predicted"/>
<gene>
    <name evidence="2" type="ORF">KK1_021989</name>
</gene>
<dbReference type="AlphaFoldDB" id="A0A151TMW6"/>
<dbReference type="PANTHER" id="PTHR32166">
    <property type="entry name" value="OSJNBA0013A04.12 PROTEIN"/>
    <property type="match status" value="1"/>
</dbReference>
<dbReference type="PANTHER" id="PTHR32166:SF74">
    <property type="entry name" value="OS05G0256350 PROTEIN"/>
    <property type="match status" value="1"/>
</dbReference>
<dbReference type="EMBL" id="CM003606">
    <property type="protein sequence ID" value="KYP68367.1"/>
    <property type="molecule type" value="Genomic_DNA"/>
</dbReference>
<dbReference type="STRING" id="3821.A0A151TMW6"/>
<accession>A0A151TMW6</accession>
<dbReference type="OMA" id="GWTDENR"/>
<protein>
    <recommendedName>
        <fullName evidence="1">DUF659 domain-containing protein</fullName>
    </recommendedName>
</protein>
<evidence type="ECO:0000313" key="2">
    <source>
        <dbReference type="EMBL" id="KYP68367.1"/>
    </source>
</evidence>
<organism evidence="2 3">
    <name type="scientific">Cajanus cajan</name>
    <name type="common">Pigeon pea</name>
    <name type="synonym">Cajanus indicus</name>
    <dbReference type="NCBI Taxonomy" id="3821"/>
    <lineage>
        <taxon>Eukaryota</taxon>
        <taxon>Viridiplantae</taxon>
        <taxon>Streptophyta</taxon>
        <taxon>Embryophyta</taxon>
        <taxon>Tracheophyta</taxon>
        <taxon>Spermatophyta</taxon>
        <taxon>Magnoliopsida</taxon>
        <taxon>eudicotyledons</taxon>
        <taxon>Gunneridae</taxon>
        <taxon>Pentapetalae</taxon>
        <taxon>rosids</taxon>
        <taxon>fabids</taxon>
        <taxon>Fabales</taxon>
        <taxon>Fabaceae</taxon>
        <taxon>Papilionoideae</taxon>
        <taxon>50 kb inversion clade</taxon>
        <taxon>NPAAA clade</taxon>
        <taxon>indigoferoid/millettioid clade</taxon>
        <taxon>Phaseoleae</taxon>
        <taxon>Cajanus</taxon>
    </lineage>
</organism>
<dbReference type="SUPFAM" id="SSF53098">
    <property type="entry name" value="Ribonuclease H-like"/>
    <property type="match status" value="1"/>
</dbReference>
<dbReference type="Proteomes" id="UP000075243">
    <property type="component" value="Chromosome 4"/>
</dbReference>